<dbReference type="Pfam" id="PF05119">
    <property type="entry name" value="Terminase_4"/>
    <property type="match status" value="1"/>
</dbReference>
<gene>
    <name evidence="2" type="ORF">UFOVP746_18</name>
</gene>
<reference evidence="2" key="1">
    <citation type="submission" date="2020-05" db="EMBL/GenBank/DDBJ databases">
        <authorList>
            <person name="Chiriac C."/>
            <person name="Salcher M."/>
            <person name="Ghai R."/>
            <person name="Kavagutti S V."/>
        </authorList>
    </citation>
    <scope>NUCLEOTIDE SEQUENCE</scope>
</reference>
<name>A0A6J7X3Q1_9CAUD</name>
<evidence type="ECO:0000256" key="1">
    <source>
        <dbReference type="SAM" id="MobiDB-lite"/>
    </source>
</evidence>
<sequence length="156" mass="17423">MGNKKAPELHLIDGTKPRQKSAANIPDNIKKRIPSAEWMDNPDAWDKKKFVEETADFLFLVYGIGNDQDKHTLAMLADHIDTYVKCTRGINKNGIITQFNNGQTVGPNPYISVRNKTMSIIIQLMNEMGLTPRSRLSAGKIEEESPLAQFLKGPLG</sequence>
<accession>A0A6J7X3Q1</accession>
<feature type="region of interest" description="Disordered" evidence="1">
    <location>
        <begin position="1"/>
        <end position="23"/>
    </location>
</feature>
<organism evidence="2">
    <name type="scientific">uncultured Caudovirales phage</name>
    <dbReference type="NCBI Taxonomy" id="2100421"/>
    <lineage>
        <taxon>Viruses</taxon>
        <taxon>Duplodnaviria</taxon>
        <taxon>Heunggongvirae</taxon>
        <taxon>Uroviricota</taxon>
        <taxon>Caudoviricetes</taxon>
        <taxon>Peduoviridae</taxon>
        <taxon>Maltschvirus</taxon>
        <taxon>Maltschvirus maltsch</taxon>
    </lineage>
</organism>
<proteinExistence type="predicted"/>
<dbReference type="EMBL" id="LR798342">
    <property type="protein sequence ID" value="CAB5225450.1"/>
    <property type="molecule type" value="Genomic_DNA"/>
</dbReference>
<dbReference type="InterPro" id="IPR006448">
    <property type="entry name" value="Phage_term_ssu_P27"/>
</dbReference>
<feature type="compositionally biased region" description="Basic and acidic residues" evidence="1">
    <location>
        <begin position="1"/>
        <end position="16"/>
    </location>
</feature>
<protein>
    <submittedName>
        <fullName evidence="2">Phage terminase, small subunit, P27 family</fullName>
    </submittedName>
</protein>
<evidence type="ECO:0000313" key="2">
    <source>
        <dbReference type="EMBL" id="CAB5225450.1"/>
    </source>
</evidence>